<dbReference type="Pfam" id="PF02922">
    <property type="entry name" value="CBM_48"/>
    <property type="match status" value="1"/>
</dbReference>
<dbReference type="GO" id="GO:0033942">
    <property type="term" value="F:4-alpha-D-(1-&gt;4)-alpha-D-glucanotrehalose trehalohydrolase activity"/>
    <property type="evidence" value="ECO:0007669"/>
    <property type="project" value="UniProtKB-EC"/>
</dbReference>
<evidence type="ECO:0000256" key="4">
    <source>
        <dbReference type="ARBA" id="ARBA00012268"/>
    </source>
</evidence>
<evidence type="ECO:0000256" key="12">
    <source>
        <dbReference type="ARBA" id="ARBA00034013"/>
    </source>
</evidence>
<evidence type="ECO:0000256" key="6">
    <source>
        <dbReference type="ARBA" id="ARBA00022490"/>
    </source>
</evidence>
<dbReference type="EMBL" id="LR593887">
    <property type="protein sequence ID" value="VTR98239.1"/>
    <property type="molecule type" value="Genomic_DNA"/>
</dbReference>
<evidence type="ECO:0000313" key="18">
    <source>
        <dbReference type="EMBL" id="VIP01382.1"/>
    </source>
</evidence>
<dbReference type="PIRSF" id="PIRSF006337">
    <property type="entry name" value="Trehalose_TreZ"/>
    <property type="match status" value="1"/>
</dbReference>
<comment type="catalytic activity">
    <reaction evidence="12 14">
        <text>hydrolysis of (1-&gt;4)-alpha-D-glucosidic linkage in 4-alpha-D-[(1-&gt;4)-alpha-D-glucanosyl]n trehalose to yield trehalose and (1-&gt;4)-alpha-D-glucan.</text>
        <dbReference type="EC" id="3.2.1.141"/>
    </reaction>
</comment>
<dbReference type="InterPro" id="IPR004193">
    <property type="entry name" value="Glyco_hydro_13_N"/>
</dbReference>
<name>A0A6C2YKD5_9BACT</name>
<evidence type="ECO:0000256" key="9">
    <source>
        <dbReference type="ARBA" id="ARBA00023295"/>
    </source>
</evidence>
<sequence>MTLHEQIPLGATRHGDGTVTFLVWAPLATQVRLHLHPDRWEPMTALADGYFHTILTDLPADSRYTYELDGRDWPDPVSRSQPDGVHAPSAIIEPHFDWTDAAWTGRHLADCIVYEMHIGTFTPEGTFDAAIGRLDRLVDLGVNALEIMPVSQFPGSRNWGYDGVYHFAVQHSYGGAAALKRFVDACHARGLAVFLDVVYNHFGPEGNYLSQFAPYFTTKYDTPWGQAVDYEGPHAHGVRRFVLENARQWQVEFHLDGLRLDATDAIFDASDKYILQELVEQCRQREATTGRPFSLIAEMSSNRPKVVRPIEQGGYGLHAQWNFDFHHCLQAILTGDRHGYYVDFDHAAQLARCYRDAYYFTGQLSQYRGHFGEMPVGARGDQFIVYSQSHDEVGNRAKGDRLAAQVEFEALRFAAAAVLLSPFVPMLFMGEEYAEPSPFYYFVSHGDADLIEAVRAGRRREFAEFAADEDFPDPQSELIFERSRLQWLKAGHGRNLIMWAFYRELIALRKRNAVLRTPDRDRCEVIGGEPGRAIRLRRWQGDADQPHEELLIGLNASRDPVQLEWPAGTWTQILDADERLWRGRGPLQPATVTGGTTTTMHPWGVVVYARQLPETT</sequence>
<accession>A0A6C2YKD5</accession>
<dbReference type="CDD" id="cd11325">
    <property type="entry name" value="AmyAc_GTHase"/>
    <property type="match status" value="1"/>
</dbReference>
<evidence type="ECO:0000256" key="2">
    <source>
        <dbReference type="ARBA" id="ARBA00005199"/>
    </source>
</evidence>
<dbReference type="InterPro" id="IPR044901">
    <property type="entry name" value="Trehalose_TreZ_E-set_sf"/>
</dbReference>
<evidence type="ECO:0000256" key="8">
    <source>
        <dbReference type="ARBA" id="ARBA00023277"/>
    </source>
</evidence>
<feature type="active site" description="Proton donor" evidence="15">
    <location>
        <position position="298"/>
    </location>
</feature>
<evidence type="ECO:0000256" key="1">
    <source>
        <dbReference type="ARBA" id="ARBA00004496"/>
    </source>
</evidence>
<feature type="site" description="Transition state stabilizer" evidence="16">
    <location>
        <position position="391"/>
    </location>
</feature>
<evidence type="ECO:0000256" key="14">
    <source>
        <dbReference type="PIRNR" id="PIRNR006337"/>
    </source>
</evidence>
<dbReference type="SUPFAM" id="SSF81296">
    <property type="entry name" value="E set domains"/>
    <property type="match status" value="1"/>
</dbReference>
<feature type="active site" description="Nucleophile" evidence="15">
    <location>
        <position position="261"/>
    </location>
</feature>
<dbReference type="InterPro" id="IPR017853">
    <property type="entry name" value="GH"/>
</dbReference>
<dbReference type="KEGG" id="tim:GMBLW1_25780"/>
<evidence type="ECO:0000256" key="10">
    <source>
        <dbReference type="ARBA" id="ARBA00032057"/>
    </source>
</evidence>
<dbReference type="EMBL" id="LR586016">
    <property type="protein sequence ID" value="VIP01382.1"/>
    <property type="molecule type" value="Genomic_DNA"/>
</dbReference>
<gene>
    <name evidence="18" type="ORF">GMBLW1_25780</name>
</gene>
<protein>
    <recommendedName>
        <fullName evidence="5 13">Malto-oligosyltrehalose trehalohydrolase</fullName>
        <shortName evidence="14">MTHase</shortName>
        <ecNumber evidence="4 13">3.2.1.141</ecNumber>
    </recommendedName>
    <alternativeName>
        <fullName evidence="11 14">4-alpha-D-((1-&gt;4)-alpha-D-glucano)trehalose trehalohydrolase</fullName>
    </alternativeName>
    <alternativeName>
        <fullName evidence="10 14">Maltooligosyl trehalose trehalohydrolase</fullName>
    </alternativeName>
</protein>
<dbReference type="InterPro" id="IPR013783">
    <property type="entry name" value="Ig-like_fold"/>
</dbReference>
<dbReference type="CDD" id="cd02853">
    <property type="entry name" value="E_set_MTHase_like_N"/>
    <property type="match status" value="1"/>
</dbReference>
<feature type="domain" description="Glycosyl hydrolase family 13 catalytic" evidence="17">
    <location>
        <begin position="115"/>
        <end position="458"/>
    </location>
</feature>
<dbReference type="UniPathway" id="UPA00299"/>
<dbReference type="AlphaFoldDB" id="A0A6C2YKD5"/>
<dbReference type="GO" id="GO:0005992">
    <property type="term" value="P:trehalose biosynthetic process"/>
    <property type="evidence" value="ECO:0007669"/>
    <property type="project" value="UniProtKB-UniRule"/>
</dbReference>
<comment type="subcellular location">
    <subcellularLocation>
        <location evidence="1 15">Cytoplasm</location>
    </subcellularLocation>
</comment>
<keyword evidence="6" id="KW-0963">Cytoplasm</keyword>
<comment type="pathway">
    <text evidence="2 14">Glycan biosynthesis; trehalose biosynthesis.</text>
</comment>
<evidence type="ECO:0000256" key="16">
    <source>
        <dbReference type="PIRSR" id="PIRSR006337-3"/>
    </source>
</evidence>
<dbReference type="SUPFAM" id="SSF51445">
    <property type="entry name" value="(Trans)glycosidases"/>
    <property type="match status" value="1"/>
</dbReference>
<organism evidence="18">
    <name type="scientific">Tuwongella immobilis</name>
    <dbReference type="NCBI Taxonomy" id="692036"/>
    <lineage>
        <taxon>Bacteria</taxon>
        <taxon>Pseudomonadati</taxon>
        <taxon>Planctomycetota</taxon>
        <taxon>Planctomycetia</taxon>
        <taxon>Gemmatales</taxon>
        <taxon>Gemmataceae</taxon>
        <taxon>Tuwongella</taxon>
    </lineage>
</organism>
<keyword evidence="7 14" id="KW-0378">Hydrolase</keyword>
<evidence type="ECO:0000313" key="19">
    <source>
        <dbReference type="Proteomes" id="UP000464378"/>
    </source>
</evidence>
<dbReference type="RefSeq" id="WP_162656594.1">
    <property type="nucleotide sequence ID" value="NZ_LR593887.1"/>
</dbReference>
<dbReference type="InterPro" id="IPR012768">
    <property type="entry name" value="Trehalose_TreZ"/>
</dbReference>
<dbReference type="InParanoid" id="A0A6C2YKD5"/>
<dbReference type="InterPro" id="IPR006047">
    <property type="entry name" value="GH13_cat_dom"/>
</dbReference>
<evidence type="ECO:0000256" key="15">
    <source>
        <dbReference type="PIRSR" id="PIRSR006337-1"/>
    </source>
</evidence>
<keyword evidence="19" id="KW-1185">Reference proteome</keyword>
<dbReference type="Gene3D" id="3.20.20.80">
    <property type="entry name" value="Glycosidases"/>
    <property type="match status" value="1"/>
</dbReference>
<reference evidence="18" key="1">
    <citation type="submission" date="2019-04" db="EMBL/GenBank/DDBJ databases">
        <authorList>
            <consortium name="Science for Life Laboratories"/>
        </authorList>
    </citation>
    <scope>NUCLEOTIDE SEQUENCE</scope>
    <source>
        <strain evidence="18">MBLW1</strain>
    </source>
</reference>
<keyword evidence="9 14" id="KW-0326">Glycosidase</keyword>
<evidence type="ECO:0000259" key="17">
    <source>
        <dbReference type="SMART" id="SM00642"/>
    </source>
</evidence>
<evidence type="ECO:0000256" key="11">
    <source>
        <dbReference type="ARBA" id="ARBA00033284"/>
    </source>
</evidence>
<dbReference type="Gene3D" id="2.60.40.10">
    <property type="entry name" value="Immunoglobulins"/>
    <property type="match status" value="1"/>
</dbReference>
<dbReference type="Gene3D" id="1.10.10.760">
    <property type="entry name" value="E-set domains of sugar-utilizing enzymes"/>
    <property type="match status" value="1"/>
</dbReference>
<dbReference type="NCBIfam" id="TIGR02402">
    <property type="entry name" value="trehalose_TreZ"/>
    <property type="match status" value="1"/>
</dbReference>
<dbReference type="EC" id="3.2.1.141" evidence="4 13"/>
<evidence type="ECO:0000256" key="7">
    <source>
        <dbReference type="ARBA" id="ARBA00022801"/>
    </source>
</evidence>
<keyword evidence="8" id="KW-0119">Carbohydrate metabolism</keyword>
<comment type="similarity">
    <text evidence="3 14">Belongs to the glycosyl hydrolase 13 family.</text>
</comment>
<dbReference type="InterPro" id="IPR014756">
    <property type="entry name" value="Ig_E-set"/>
</dbReference>
<evidence type="ECO:0000256" key="13">
    <source>
        <dbReference type="NCBIfam" id="TIGR02402"/>
    </source>
</evidence>
<dbReference type="GO" id="GO:0005737">
    <property type="term" value="C:cytoplasm"/>
    <property type="evidence" value="ECO:0007669"/>
    <property type="project" value="UniProtKB-SubCell"/>
</dbReference>
<evidence type="ECO:0000256" key="5">
    <source>
        <dbReference type="ARBA" id="ARBA00015938"/>
    </source>
</evidence>
<dbReference type="SMART" id="SM00642">
    <property type="entry name" value="Aamy"/>
    <property type="match status" value="1"/>
</dbReference>
<evidence type="ECO:0000256" key="3">
    <source>
        <dbReference type="ARBA" id="ARBA00008061"/>
    </source>
</evidence>
<dbReference type="PANTHER" id="PTHR43651">
    <property type="entry name" value="1,4-ALPHA-GLUCAN-BRANCHING ENZYME"/>
    <property type="match status" value="1"/>
</dbReference>
<proteinExistence type="inferred from homology"/>
<dbReference type="Proteomes" id="UP000464378">
    <property type="component" value="Chromosome"/>
</dbReference>
<dbReference type="Pfam" id="PF00128">
    <property type="entry name" value="Alpha-amylase"/>
    <property type="match status" value="1"/>
</dbReference>
<dbReference type="PANTHER" id="PTHR43651:SF11">
    <property type="entry name" value="MALTO-OLIGOSYLTREHALOSE TREHALOHYDROLASE"/>
    <property type="match status" value="1"/>
</dbReference>